<feature type="compositionally biased region" description="Polar residues" evidence="6">
    <location>
        <begin position="517"/>
        <end position="533"/>
    </location>
</feature>
<dbReference type="PROSITE" id="PS51213">
    <property type="entry name" value="ELK"/>
    <property type="match status" value="1"/>
</dbReference>
<evidence type="ECO:0000256" key="3">
    <source>
        <dbReference type="ARBA" id="ARBA00023155"/>
    </source>
</evidence>
<dbReference type="SUPFAM" id="SSF46689">
    <property type="entry name" value="Homeodomain-like"/>
    <property type="match status" value="1"/>
</dbReference>
<dbReference type="PANTHER" id="PTHR11850">
    <property type="entry name" value="HOMEOBOX PROTEIN TRANSCRIPTION FACTORS"/>
    <property type="match status" value="1"/>
</dbReference>
<feature type="domain" description="ELK" evidence="7">
    <location>
        <begin position="100"/>
        <end position="120"/>
    </location>
</feature>
<organism evidence="8 9">
    <name type="scientific">Brassica oleracea var. oleracea</name>
    <dbReference type="NCBI Taxonomy" id="109376"/>
    <lineage>
        <taxon>Eukaryota</taxon>
        <taxon>Viridiplantae</taxon>
        <taxon>Streptophyta</taxon>
        <taxon>Embryophyta</taxon>
        <taxon>Tracheophyta</taxon>
        <taxon>Spermatophyta</taxon>
        <taxon>Magnoliopsida</taxon>
        <taxon>eudicotyledons</taxon>
        <taxon>Gunneridae</taxon>
        <taxon>Pentapetalae</taxon>
        <taxon>rosids</taxon>
        <taxon>malvids</taxon>
        <taxon>Brassicales</taxon>
        <taxon>Brassicaceae</taxon>
        <taxon>Brassiceae</taxon>
        <taxon>Brassica</taxon>
    </lineage>
</organism>
<comment type="similarity">
    <text evidence="5">Belongs to the TALE/KNOX homeobox family.</text>
</comment>
<evidence type="ECO:0000256" key="6">
    <source>
        <dbReference type="SAM" id="MobiDB-lite"/>
    </source>
</evidence>
<feature type="region of interest" description="Disordered" evidence="6">
    <location>
        <begin position="517"/>
        <end position="539"/>
    </location>
</feature>
<evidence type="ECO:0000256" key="5">
    <source>
        <dbReference type="PROSITE-ProRule" id="PRU00559"/>
    </source>
</evidence>
<dbReference type="EnsemblPlants" id="Bo9g036650.1">
    <property type="protein sequence ID" value="Bo9g036650.1"/>
    <property type="gene ID" value="Bo9g036650"/>
</dbReference>
<dbReference type="AlphaFoldDB" id="A0A0D3E4M4"/>
<keyword evidence="2" id="KW-0238">DNA-binding</keyword>
<dbReference type="InterPro" id="IPR050224">
    <property type="entry name" value="TALE_homeobox"/>
</dbReference>
<dbReference type="HOGENOM" id="CLU_505666_0_0_1"/>
<accession>A0A0D3E4M4</accession>
<dbReference type="InterPro" id="IPR009057">
    <property type="entry name" value="Homeodomain-like_sf"/>
</dbReference>
<comment type="subcellular location">
    <subcellularLocation>
        <location evidence="1 5">Nucleus</location>
    </subcellularLocation>
</comment>
<evidence type="ECO:0000313" key="9">
    <source>
        <dbReference type="Proteomes" id="UP000032141"/>
    </source>
</evidence>
<sequence>MYIHLMWVVSSESTFGPNPYKSTSWTAVVTFRLNILSIPVGATLGEGSGATMSEDEDDLHMDFSSDNSGVDFNGGHDMTGFGPLLPTESERSLMERVRQELKIELKQGFKSRIEDVREEIMRKRRAGKLPGDTTTVLKNWWQQHCKWPYPTEDDKAKLVEETGLQLKQINNWRTTILNVSVSLTGASADIWQNPPFQHHTTNLSKPSKKPLKLEKPRDAVIEHQQEIAETPSSRNIAMEESAHETEDDTFYATENPDAHLRNHQLEIYSLDQKHGSPKTKSKAHTRSPGAVAEKTKIKYCVTTQISARKYLAQSEPRTVNFISVLPLIQKEPGNGRDIIGKISMPAFQIIYPIVKSTYGKKVIDVSSWRRIKLLSCRDSSDQSRYLLEYHIDLISESSGVALSEPSRSIRRFLRFLQNPWQWGLEDSTVDLTGYVRGRGSKDVWTSDAALVGGGSETSGLATQIVWGVGAETFAFDAALEGGGTETDCTSDAVYLNFHSGSSIYSSQWFACLASHTSRSNSPVTHRSFSSLSNETDEQE</sequence>
<dbReference type="InterPro" id="IPR001356">
    <property type="entry name" value="HD"/>
</dbReference>
<dbReference type="SMART" id="SM00389">
    <property type="entry name" value="HOX"/>
    <property type="match status" value="1"/>
</dbReference>
<dbReference type="GO" id="GO:0006355">
    <property type="term" value="P:regulation of DNA-templated transcription"/>
    <property type="evidence" value="ECO:0007669"/>
    <property type="project" value="InterPro"/>
</dbReference>
<dbReference type="InterPro" id="IPR005539">
    <property type="entry name" value="ELK_dom"/>
</dbReference>
<keyword evidence="4 5" id="KW-0539">Nucleus</keyword>
<dbReference type="eggNOG" id="KOG0773">
    <property type="taxonomic scope" value="Eukaryota"/>
</dbReference>
<dbReference type="SMART" id="SM01188">
    <property type="entry name" value="ELK"/>
    <property type="match status" value="1"/>
</dbReference>
<dbReference type="InterPro" id="IPR008422">
    <property type="entry name" value="KN_HD"/>
</dbReference>
<name>A0A0D3E4M4_BRAOL</name>
<dbReference type="GO" id="GO:0003677">
    <property type="term" value="F:DNA binding"/>
    <property type="evidence" value="ECO:0007669"/>
    <property type="project" value="UniProtKB-KW"/>
</dbReference>
<dbReference type="GO" id="GO:0005634">
    <property type="term" value="C:nucleus"/>
    <property type="evidence" value="ECO:0007669"/>
    <property type="project" value="UniProtKB-SubCell"/>
</dbReference>
<reference evidence="8 9" key="1">
    <citation type="journal article" date="2014" name="Genome Biol.">
        <title>Transcriptome and methylome profiling reveals relics of genome dominance in the mesopolyploid Brassica oleracea.</title>
        <authorList>
            <person name="Parkin I.A."/>
            <person name="Koh C."/>
            <person name="Tang H."/>
            <person name="Robinson S.J."/>
            <person name="Kagale S."/>
            <person name="Clarke W.E."/>
            <person name="Town C.D."/>
            <person name="Nixon J."/>
            <person name="Krishnakumar V."/>
            <person name="Bidwell S.L."/>
            <person name="Denoeud F."/>
            <person name="Belcram H."/>
            <person name="Links M.G."/>
            <person name="Just J."/>
            <person name="Clarke C."/>
            <person name="Bender T."/>
            <person name="Huebert T."/>
            <person name="Mason A.S."/>
            <person name="Pires J.C."/>
            <person name="Barker G."/>
            <person name="Moore J."/>
            <person name="Walley P.G."/>
            <person name="Manoli S."/>
            <person name="Batley J."/>
            <person name="Edwards D."/>
            <person name="Nelson M.N."/>
            <person name="Wang X."/>
            <person name="Paterson A.H."/>
            <person name="King G."/>
            <person name="Bancroft I."/>
            <person name="Chalhoub B."/>
            <person name="Sharpe A.G."/>
        </authorList>
    </citation>
    <scope>NUCLEOTIDE SEQUENCE</scope>
    <source>
        <strain evidence="8 9">cv. TO1000</strain>
    </source>
</reference>
<evidence type="ECO:0000259" key="7">
    <source>
        <dbReference type="PROSITE" id="PS51213"/>
    </source>
</evidence>
<dbReference type="Gramene" id="Bo9g036650.1">
    <property type="protein sequence ID" value="Bo9g036650.1"/>
    <property type="gene ID" value="Bo9g036650"/>
</dbReference>
<dbReference type="Proteomes" id="UP000032141">
    <property type="component" value="Chromosome C9"/>
</dbReference>
<dbReference type="CDD" id="cd00086">
    <property type="entry name" value="homeodomain"/>
    <property type="match status" value="1"/>
</dbReference>
<evidence type="ECO:0000256" key="1">
    <source>
        <dbReference type="ARBA" id="ARBA00004123"/>
    </source>
</evidence>
<keyword evidence="9" id="KW-1185">Reference proteome</keyword>
<protein>
    <recommendedName>
        <fullName evidence="7">ELK domain-containing protein</fullName>
    </recommendedName>
</protein>
<reference evidence="8" key="2">
    <citation type="submission" date="2015-03" db="UniProtKB">
        <authorList>
            <consortium name="EnsemblPlants"/>
        </authorList>
    </citation>
    <scope>IDENTIFICATION</scope>
</reference>
<dbReference type="Pfam" id="PF05920">
    <property type="entry name" value="Homeobox_KN"/>
    <property type="match status" value="1"/>
</dbReference>
<evidence type="ECO:0000256" key="4">
    <source>
        <dbReference type="ARBA" id="ARBA00023242"/>
    </source>
</evidence>
<evidence type="ECO:0000256" key="2">
    <source>
        <dbReference type="ARBA" id="ARBA00023125"/>
    </source>
</evidence>
<dbReference type="Gene3D" id="1.10.10.60">
    <property type="entry name" value="Homeodomain-like"/>
    <property type="match status" value="1"/>
</dbReference>
<proteinExistence type="inferred from homology"/>
<keyword evidence="3" id="KW-0371">Homeobox</keyword>
<evidence type="ECO:0000313" key="8">
    <source>
        <dbReference type="EnsemblPlants" id="Bo9g036650.1"/>
    </source>
</evidence>
<dbReference type="STRING" id="109376.A0A0D3E4M4"/>